<sequence length="1205" mass="137096">MVAITDIQRWVNSFKSSRGIPAGNPLWAYKATDKELAELQSLLLKFSDQLTTRKILRLYESQYAEAFVLFAATWLQRNNTGRSKWEPVLEAIHAKGIDHSEKTSLVKAGLSSWGLKVFATESSHRYIDTLACQGGLPRSDMLRESHSQIMGYFESVLVYYERYQQSISLYDLALEKLKYLPVTLQQDAFAELVTRLIERLFDWKTTYDLGDVKDAVGVLDYQLPRWRDELPFLVLDEEAQTLIDMLLKRASRIKRRELHPVRIKRTLYSTEHGYRFKSEIYIAKQIDSEDLNRQFGVTAMPSYFELSTITSDNQRFRTAVFTHRHGVHSGWQVSSYTTDLKNAIATGEVGYELLSEGRQLAKGVYYRGNAMSDAAPWVFEPSGMENNFIGQGSVKSNKGKLFVVSKKAPRKSNQLSTVILCGDVIGIDRQVFEVTGETLISGIAGDYRIQCSAGTNEEVAVMVTGRELDTATANLPVYLGIPTIHFLIRDHKGKIEPNSLFWFTNNDEPIVSLQSPHAIGKGVIVWRHDDDVVWEHTCALLPAGFCIETANDADSMYLLLSIRDSGNPQVGMQAGFESWMTSAPSFIYGTTQCQLSPTDLTNDYVGIVLRWNNLDYSEFNLDVPISFNSVSLTDRKGKLYREIEHGCLSLQDLPRMRTVIRTATEISQINALVSLAHVNKRTGHEQVIAAKKRTFDVVKENGHYVIKGSELAELVRFVYCQADDQDQYVKMEFFVHKEQFSEPLQSVIPVVHRYKHDPRFIKGKRAFELPVTPLLKGLDSPALYLSPIWDLGTDPLILMPDDTEASVWRYSMPKVGEIEYGAWLVWGEPEVSIHPRISIYPTPPTARKPEEVSAIGQQLLSALSKAAENVTPVYEEPLALDKFAYAVKYLNPDDERSVRRLKSILRSMGYDLNHEGWDYVESALKRIESIEPLAVYTMTALMRDHFTLVALLFRSPANFHTVWGLSDKMGFEWASIRPYNWINSMRNAYEWHKEKFKALKSIDEDYYEKAINAPFEPLREKGSFFAYLADVATDTPAFEPVEIWADDEIRAQGLESQTLAHHFFVKRGELLDRHAGRLLSEIGTQRNTKQLLEIMDEKWPFAELPPPLSGLLGTIKVNNDHYGKKMTAHQLTIGLPLRWAFFSGGFYESQLPGWALVKIRYAIALLDEFDREWLQSVLLIGHLACEIALLEYVAPGLKHKEEVTP</sequence>
<evidence type="ECO:0000313" key="1">
    <source>
        <dbReference type="EMBL" id="RRO11329.1"/>
    </source>
</evidence>
<gene>
    <name evidence="1" type="ORF">DMB85_003870</name>
</gene>
<dbReference type="NCBIfam" id="NF038336">
    <property type="entry name" value="YjiT_fam"/>
    <property type="match status" value="1"/>
</dbReference>
<proteinExistence type="predicted"/>
<keyword evidence="2" id="KW-1185">Reference proteome</keyword>
<protein>
    <submittedName>
        <fullName evidence="1">Uncharacterized protein</fullName>
    </submittedName>
</protein>
<name>A0A3R8NRA5_9GAMM</name>
<organism evidence="1 2">
    <name type="scientific">Pectobacterium aquaticum</name>
    <dbReference type="NCBI Taxonomy" id="2204145"/>
    <lineage>
        <taxon>Bacteria</taxon>
        <taxon>Pseudomonadati</taxon>
        <taxon>Pseudomonadota</taxon>
        <taxon>Gammaproteobacteria</taxon>
        <taxon>Enterobacterales</taxon>
        <taxon>Pectobacteriaceae</taxon>
        <taxon>Pectobacterium</taxon>
    </lineage>
</organism>
<accession>A0A3R8NRA5</accession>
<dbReference type="InterPro" id="IPR047879">
    <property type="entry name" value="YjiT"/>
</dbReference>
<dbReference type="EMBL" id="QHJW02000007">
    <property type="protein sequence ID" value="RRO11329.1"/>
    <property type="molecule type" value="Genomic_DNA"/>
</dbReference>
<dbReference type="Proteomes" id="UP000256817">
    <property type="component" value="Unassembled WGS sequence"/>
</dbReference>
<evidence type="ECO:0000313" key="2">
    <source>
        <dbReference type="Proteomes" id="UP000256817"/>
    </source>
</evidence>
<dbReference type="RefSeq" id="WP_116186563.1">
    <property type="nucleotide sequence ID" value="NZ_CP161828.1"/>
</dbReference>
<comment type="caution">
    <text evidence="1">The sequence shown here is derived from an EMBL/GenBank/DDBJ whole genome shotgun (WGS) entry which is preliminary data.</text>
</comment>
<reference evidence="1" key="1">
    <citation type="submission" date="2018-11" db="EMBL/GenBank/DDBJ databases">
        <title>Draft genome sequences of proposed Pectobacterium aquaticum sp. nov. isolated in France from fresh water.</title>
        <authorList>
            <person name="Pedron J."/>
            <person name="Barny M.A."/>
        </authorList>
    </citation>
    <scope>NUCLEOTIDE SEQUENCE [LARGE SCALE GENOMIC DNA]</scope>
    <source>
        <strain evidence="1">A35-S23-M15</strain>
    </source>
</reference>